<sequence length="311" mass="35530">MEQQHPLLVVLGPTASGKTKLAVRLADALQGELISADSRQVFKDMDIGTGKDLEEYQINGKQIPYHLINIREAGGKYNVNEFKEDFYQIFETLTAKKILPILCGGTGMYMHSIFQDHEYTAIPVNEALRAELRLKDIEGLRTLLKTYPPELTRHADLSSFKRLIRAIEIAEYLSHHELVAVKRPSIQPFVVGLTSEVGLRRKKILRRLDDRLKEGMVEEVKGLLEKGVDPEVLTFYGLEYKFIVAYLSGTLNEAELKLQLGTAICQFAKRQMTFFRKMEKDGVDIHWFDTDQDPDQLFAQVLDAYMQHKAV</sequence>
<accession>A0A1M4WQB4</accession>
<evidence type="ECO:0000313" key="14">
    <source>
        <dbReference type="EMBL" id="SHE83491.1"/>
    </source>
</evidence>
<evidence type="ECO:0000256" key="5">
    <source>
        <dbReference type="ARBA" id="ARBA00022694"/>
    </source>
</evidence>
<dbReference type="Pfam" id="PF01715">
    <property type="entry name" value="IPPT"/>
    <property type="match status" value="1"/>
</dbReference>
<dbReference type="PANTHER" id="PTHR11088">
    <property type="entry name" value="TRNA DIMETHYLALLYLTRANSFERASE"/>
    <property type="match status" value="1"/>
</dbReference>
<dbReference type="Proteomes" id="UP000184287">
    <property type="component" value="Unassembled WGS sequence"/>
</dbReference>
<feature type="binding site" evidence="10">
    <location>
        <begin position="12"/>
        <end position="19"/>
    </location>
    <ligand>
        <name>ATP</name>
        <dbReference type="ChEBI" id="CHEBI:30616"/>
    </ligand>
</feature>
<dbReference type="AlphaFoldDB" id="A0A1M4WQB4"/>
<protein>
    <recommendedName>
        <fullName evidence="10">tRNA dimethylallyltransferase</fullName>
        <ecNumber evidence="10">2.5.1.75</ecNumber>
    </recommendedName>
    <alternativeName>
        <fullName evidence="10">Dimethylallyl diphosphate:tRNA dimethylallyltransferase</fullName>
        <shortName evidence="10">DMAPP:tRNA dimethylallyltransferase</shortName>
        <shortName evidence="10">DMATase</shortName>
    </alternativeName>
    <alternativeName>
        <fullName evidence="10">Isopentenyl-diphosphate:tRNA isopentenyltransferase</fullName>
        <shortName evidence="10">IPP transferase</shortName>
        <shortName evidence="10">IPPT</shortName>
        <shortName evidence="10">IPTase</shortName>
    </alternativeName>
</protein>
<evidence type="ECO:0000256" key="1">
    <source>
        <dbReference type="ARBA" id="ARBA00001946"/>
    </source>
</evidence>
<keyword evidence="7 10" id="KW-0067">ATP-binding</keyword>
<evidence type="ECO:0000256" key="11">
    <source>
        <dbReference type="RuleBase" id="RU003783"/>
    </source>
</evidence>
<dbReference type="GO" id="GO:0005524">
    <property type="term" value="F:ATP binding"/>
    <property type="evidence" value="ECO:0007669"/>
    <property type="project" value="UniProtKB-UniRule"/>
</dbReference>
<dbReference type="RefSeq" id="WP_073228934.1">
    <property type="nucleotide sequence ID" value="NZ_FQUQ01000001.1"/>
</dbReference>
<evidence type="ECO:0000256" key="12">
    <source>
        <dbReference type="RuleBase" id="RU003784"/>
    </source>
</evidence>
<feature type="site" description="Interaction with substrate tRNA" evidence="10">
    <location>
        <position position="129"/>
    </location>
</feature>
<comment type="similarity">
    <text evidence="3 10 13">Belongs to the IPP transferase family.</text>
</comment>
<evidence type="ECO:0000256" key="6">
    <source>
        <dbReference type="ARBA" id="ARBA00022741"/>
    </source>
</evidence>
<evidence type="ECO:0000256" key="9">
    <source>
        <dbReference type="ARBA" id="ARBA00049563"/>
    </source>
</evidence>
<dbReference type="GO" id="GO:0052381">
    <property type="term" value="F:tRNA dimethylallyltransferase activity"/>
    <property type="evidence" value="ECO:0007669"/>
    <property type="project" value="UniProtKB-UniRule"/>
</dbReference>
<dbReference type="Gene3D" id="3.40.50.300">
    <property type="entry name" value="P-loop containing nucleotide triphosphate hydrolases"/>
    <property type="match status" value="1"/>
</dbReference>
<dbReference type="Gene3D" id="1.10.287.890">
    <property type="entry name" value="Crystal structure of tRNA isopentenylpyrophosphate transferase (bh2366) domain"/>
    <property type="match status" value="1"/>
</dbReference>
<dbReference type="HAMAP" id="MF_00185">
    <property type="entry name" value="IPP_trans"/>
    <property type="match status" value="1"/>
</dbReference>
<comment type="subunit">
    <text evidence="10">Monomer.</text>
</comment>
<feature type="region of interest" description="Interaction with substrate tRNA" evidence="10">
    <location>
        <begin position="37"/>
        <end position="40"/>
    </location>
</feature>
<evidence type="ECO:0000256" key="7">
    <source>
        <dbReference type="ARBA" id="ARBA00022840"/>
    </source>
</evidence>
<dbReference type="InterPro" id="IPR018022">
    <property type="entry name" value="IPT"/>
</dbReference>
<feature type="binding site" evidence="10">
    <location>
        <begin position="14"/>
        <end position="19"/>
    </location>
    <ligand>
        <name>substrate</name>
    </ligand>
</feature>
<keyword evidence="4 10" id="KW-0808">Transferase</keyword>
<dbReference type="EMBL" id="FQUQ01000001">
    <property type="protein sequence ID" value="SHE83491.1"/>
    <property type="molecule type" value="Genomic_DNA"/>
</dbReference>
<evidence type="ECO:0000256" key="2">
    <source>
        <dbReference type="ARBA" id="ARBA00003213"/>
    </source>
</evidence>
<keyword evidence="15" id="KW-1185">Reference proteome</keyword>
<evidence type="ECO:0000256" key="10">
    <source>
        <dbReference type="HAMAP-Rule" id="MF_00185"/>
    </source>
</evidence>
<keyword evidence="5 10" id="KW-0819">tRNA processing</keyword>
<dbReference type="SUPFAM" id="SSF52540">
    <property type="entry name" value="P-loop containing nucleoside triphosphate hydrolases"/>
    <property type="match status" value="2"/>
</dbReference>
<comment type="catalytic activity">
    <reaction evidence="9 10 11">
        <text>adenosine(37) in tRNA + dimethylallyl diphosphate = N(6)-dimethylallyladenosine(37) in tRNA + diphosphate</text>
        <dbReference type="Rhea" id="RHEA:26482"/>
        <dbReference type="Rhea" id="RHEA-COMP:10162"/>
        <dbReference type="Rhea" id="RHEA-COMP:10375"/>
        <dbReference type="ChEBI" id="CHEBI:33019"/>
        <dbReference type="ChEBI" id="CHEBI:57623"/>
        <dbReference type="ChEBI" id="CHEBI:74411"/>
        <dbReference type="ChEBI" id="CHEBI:74415"/>
        <dbReference type="EC" id="2.5.1.75"/>
    </reaction>
</comment>
<proteinExistence type="inferred from homology"/>
<gene>
    <name evidence="10" type="primary">miaA</name>
    <name evidence="14" type="ORF">SAMN04488522_1011347</name>
</gene>
<dbReference type="PANTHER" id="PTHR11088:SF60">
    <property type="entry name" value="TRNA DIMETHYLALLYLTRANSFERASE"/>
    <property type="match status" value="1"/>
</dbReference>
<feature type="site" description="Interaction with substrate tRNA" evidence="10">
    <location>
        <position position="106"/>
    </location>
</feature>
<name>A0A1M4WQB4_9SPHI</name>
<dbReference type="EC" id="2.5.1.75" evidence="10"/>
<evidence type="ECO:0000313" key="15">
    <source>
        <dbReference type="Proteomes" id="UP000184287"/>
    </source>
</evidence>
<keyword evidence="6 10" id="KW-0547">Nucleotide-binding</keyword>
<dbReference type="GO" id="GO:0006400">
    <property type="term" value="P:tRNA modification"/>
    <property type="evidence" value="ECO:0007669"/>
    <property type="project" value="TreeGrafter"/>
</dbReference>
<evidence type="ECO:0000256" key="8">
    <source>
        <dbReference type="ARBA" id="ARBA00022842"/>
    </source>
</evidence>
<evidence type="ECO:0000256" key="13">
    <source>
        <dbReference type="RuleBase" id="RU003785"/>
    </source>
</evidence>
<dbReference type="NCBIfam" id="TIGR00174">
    <property type="entry name" value="miaA"/>
    <property type="match status" value="1"/>
</dbReference>
<dbReference type="STRING" id="288992.SAMN04488522_1011347"/>
<organism evidence="14 15">
    <name type="scientific">Pedobacter caeni</name>
    <dbReference type="NCBI Taxonomy" id="288992"/>
    <lineage>
        <taxon>Bacteria</taxon>
        <taxon>Pseudomonadati</taxon>
        <taxon>Bacteroidota</taxon>
        <taxon>Sphingobacteriia</taxon>
        <taxon>Sphingobacteriales</taxon>
        <taxon>Sphingobacteriaceae</taxon>
        <taxon>Pedobacter</taxon>
    </lineage>
</organism>
<comment type="function">
    <text evidence="2 10 12">Catalyzes the transfer of a dimethylallyl group onto the adenine at position 37 in tRNAs that read codons beginning with uridine, leading to the formation of N6-(dimethylallyl)adenosine (i(6)A).</text>
</comment>
<comment type="caution">
    <text evidence="10">Lacks conserved residue(s) required for the propagation of feature annotation.</text>
</comment>
<evidence type="ECO:0000256" key="4">
    <source>
        <dbReference type="ARBA" id="ARBA00022679"/>
    </source>
</evidence>
<dbReference type="OrthoDB" id="9776390at2"/>
<reference evidence="15" key="1">
    <citation type="submission" date="2016-11" db="EMBL/GenBank/DDBJ databases">
        <authorList>
            <person name="Varghese N."/>
            <person name="Submissions S."/>
        </authorList>
    </citation>
    <scope>NUCLEOTIDE SEQUENCE [LARGE SCALE GENOMIC DNA]</scope>
    <source>
        <strain evidence="15">DSM 16990</strain>
    </source>
</reference>
<dbReference type="InterPro" id="IPR027417">
    <property type="entry name" value="P-loop_NTPase"/>
</dbReference>
<keyword evidence="8 10" id="KW-0460">Magnesium</keyword>
<comment type="cofactor">
    <cofactor evidence="1 10">
        <name>Mg(2+)</name>
        <dbReference type="ChEBI" id="CHEBI:18420"/>
    </cofactor>
</comment>
<evidence type="ECO:0000256" key="3">
    <source>
        <dbReference type="ARBA" id="ARBA00005842"/>
    </source>
</evidence>
<dbReference type="InterPro" id="IPR039657">
    <property type="entry name" value="Dimethylallyltransferase"/>
</dbReference>